<dbReference type="SUPFAM" id="SSF103473">
    <property type="entry name" value="MFS general substrate transporter"/>
    <property type="match status" value="1"/>
</dbReference>
<evidence type="ECO:0000256" key="1">
    <source>
        <dbReference type="ARBA" id="ARBA00004651"/>
    </source>
</evidence>
<evidence type="ECO:0000256" key="6">
    <source>
        <dbReference type="SAM" id="Phobius"/>
    </source>
</evidence>
<reference evidence="8" key="1">
    <citation type="journal article" date="2016" name="Front. Microbiol.">
        <title>Genome Sequence of the Piezophilic, Mesophilic Sulfate-Reducing Bacterium Desulfovibrio indicus J2T.</title>
        <authorList>
            <person name="Cao J."/>
            <person name="Maignien L."/>
            <person name="Shao Z."/>
            <person name="Alain K."/>
            <person name="Jebbar M."/>
        </authorList>
    </citation>
    <scope>NUCLEOTIDE SEQUENCE</scope>
    <source>
        <strain evidence="8">JCM 32048</strain>
    </source>
</reference>
<dbReference type="Gene3D" id="1.20.1250.20">
    <property type="entry name" value="MFS general substrate transporter like domains"/>
    <property type="match status" value="1"/>
</dbReference>
<dbReference type="InterPro" id="IPR011701">
    <property type="entry name" value="MFS"/>
</dbReference>
<keyword evidence="2" id="KW-1003">Cell membrane</keyword>
<reference evidence="8" key="2">
    <citation type="submission" date="2021-08" db="EMBL/GenBank/DDBJ databases">
        <authorList>
            <person name="Tani A."/>
            <person name="Ola A."/>
            <person name="Ogura Y."/>
            <person name="Katsura K."/>
            <person name="Hayashi T."/>
        </authorList>
    </citation>
    <scope>NUCLEOTIDE SEQUENCE</scope>
    <source>
        <strain evidence="8">JCM 32048</strain>
    </source>
</reference>
<protein>
    <submittedName>
        <fullName evidence="8">Sugar efflux transporter</fullName>
    </submittedName>
</protein>
<evidence type="ECO:0000259" key="7">
    <source>
        <dbReference type="PROSITE" id="PS50850"/>
    </source>
</evidence>
<evidence type="ECO:0000256" key="5">
    <source>
        <dbReference type="ARBA" id="ARBA00023136"/>
    </source>
</evidence>
<accession>A0AA37HFL7</accession>
<feature type="transmembrane region" description="Helical" evidence="6">
    <location>
        <begin position="31"/>
        <end position="50"/>
    </location>
</feature>
<dbReference type="GO" id="GO:0022857">
    <property type="term" value="F:transmembrane transporter activity"/>
    <property type="evidence" value="ECO:0007669"/>
    <property type="project" value="InterPro"/>
</dbReference>
<dbReference type="InterPro" id="IPR050189">
    <property type="entry name" value="MFS_Efflux_Transporters"/>
</dbReference>
<sequence>MSRVILGLTIATVVGVPLANGIGQLVGWRWSFGLVAALAILTAVLVRVHAPLGAPAARRASPLRELGALRRGRSG</sequence>
<evidence type="ECO:0000256" key="2">
    <source>
        <dbReference type="ARBA" id="ARBA00022475"/>
    </source>
</evidence>
<evidence type="ECO:0000256" key="3">
    <source>
        <dbReference type="ARBA" id="ARBA00022692"/>
    </source>
</evidence>
<dbReference type="Proteomes" id="UP001055286">
    <property type="component" value="Unassembled WGS sequence"/>
</dbReference>
<keyword evidence="9" id="KW-1185">Reference proteome</keyword>
<feature type="domain" description="Major facilitator superfamily (MFS) profile" evidence="7">
    <location>
        <begin position="1"/>
        <end position="75"/>
    </location>
</feature>
<dbReference type="Pfam" id="PF07690">
    <property type="entry name" value="MFS_1"/>
    <property type="match status" value="1"/>
</dbReference>
<dbReference type="EMBL" id="BPQJ01000024">
    <property type="protein sequence ID" value="GJD64305.1"/>
    <property type="molecule type" value="Genomic_DNA"/>
</dbReference>
<dbReference type="PROSITE" id="PS50850">
    <property type="entry name" value="MFS"/>
    <property type="match status" value="1"/>
</dbReference>
<dbReference type="GO" id="GO:0005886">
    <property type="term" value="C:plasma membrane"/>
    <property type="evidence" value="ECO:0007669"/>
    <property type="project" value="UniProtKB-SubCell"/>
</dbReference>
<dbReference type="PANTHER" id="PTHR43124:SF3">
    <property type="entry name" value="CHLORAMPHENICOL EFFLUX PUMP RV0191"/>
    <property type="match status" value="1"/>
</dbReference>
<evidence type="ECO:0000256" key="4">
    <source>
        <dbReference type="ARBA" id="ARBA00022989"/>
    </source>
</evidence>
<comment type="subcellular location">
    <subcellularLocation>
        <location evidence="1">Cell membrane</location>
        <topology evidence="1">Multi-pass membrane protein</topology>
    </subcellularLocation>
</comment>
<evidence type="ECO:0000313" key="9">
    <source>
        <dbReference type="Proteomes" id="UP001055286"/>
    </source>
</evidence>
<organism evidence="8 9">
    <name type="scientific">Methylobacterium frigidaeris</name>
    <dbReference type="NCBI Taxonomy" id="2038277"/>
    <lineage>
        <taxon>Bacteria</taxon>
        <taxon>Pseudomonadati</taxon>
        <taxon>Pseudomonadota</taxon>
        <taxon>Alphaproteobacteria</taxon>
        <taxon>Hyphomicrobiales</taxon>
        <taxon>Methylobacteriaceae</taxon>
        <taxon>Methylobacterium</taxon>
    </lineage>
</organism>
<dbReference type="PANTHER" id="PTHR43124">
    <property type="entry name" value="PURINE EFFLUX PUMP PBUE"/>
    <property type="match status" value="1"/>
</dbReference>
<dbReference type="AlphaFoldDB" id="A0AA37HFL7"/>
<dbReference type="InterPro" id="IPR020846">
    <property type="entry name" value="MFS_dom"/>
</dbReference>
<comment type="caution">
    <text evidence="8">The sequence shown here is derived from an EMBL/GenBank/DDBJ whole genome shotgun (WGS) entry which is preliminary data.</text>
</comment>
<gene>
    <name evidence="8" type="primary">sotB</name>
    <name evidence="8" type="ORF">MPEAHAMD_4486</name>
</gene>
<evidence type="ECO:0000313" key="8">
    <source>
        <dbReference type="EMBL" id="GJD64305.1"/>
    </source>
</evidence>
<keyword evidence="4 6" id="KW-1133">Transmembrane helix</keyword>
<keyword evidence="5 6" id="KW-0472">Membrane</keyword>
<name>A0AA37HFL7_9HYPH</name>
<dbReference type="InterPro" id="IPR036259">
    <property type="entry name" value="MFS_trans_sf"/>
</dbReference>
<keyword evidence="3 6" id="KW-0812">Transmembrane</keyword>
<proteinExistence type="predicted"/>